<accession>A0A521FW52</accession>
<keyword evidence="2" id="KW-1185">Reference proteome</keyword>
<protein>
    <submittedName>
        <fullName evidence="1">Uncharacterized protein</fullName>
    </submittedName>
</protein>
<organism evidence="1 2">
    <name type="scientific">Thalassovita litoralis</name>
    <dbReference type="NCBI Taxonomy" id="1010611"/>
    <lineage>
        <taxon>Bacteria</taxon>
        <taxon>Pseudomonadati</taxon>
        <taxon>Pseudomonadota</taxon>
        <taxon>Alphaproteobacteria</taxon>
        <taxon>Rhodobacterales</taxon>
        <taxon>Roseobacteraceae</taxon>
        <taxon>Thalassovita</taxon>
    </lineage>
</organism>
<evidence type="ECO:0000313" key="2">
    <source>
        <dbReference type="Proteomes" id="UP000316030"/>
    </source>
</evidence>
<sequence length="78" mass="8735">MREVVDQFWCLGESGRKYEVLIVLDTATTMTAAGGRLNTGWGMTAQLSDNRQLEWVKDKDGTFIIPETGEIIRRVSDG</sequence>
<dbReference type="Proteomes" id="UP000316030">
    <property type="component" value="Unassembled WGS sequence"/>
</dbReference>
<name>A0A521FW52_9RHOB</name>
<dbReference type="EMBL" id="FXTO01000071">
    <property type="protein sequence ID" value="SMP00111.1"/>
    <property type="molecule type" value="Genomic_DNA"/>
</dbReference>
<reference evidence="1 2" key="1">
    <citation type="submission" date="2017-05" db="EMBL/GenBank/DDBJ databases">
        <authorList>
            <person name="Varghese N."/>
            <person name="Submissions S."/>
        </authorList>
    </citation>
    <scope>NUCLEOTIDE SEQUENCE [LARGE SCALE GENOMIC DNA]</scope>
    <source>
        <strain evidence="1 2">DSM 29506</strain>
    </source>
</reference>
<dbReference type="AlphaFoldDB" id="A0A521FW52"/>
<evidence type="ECO:0000313" key="1">
    <source>
        <dbReference type="EMBL" id="SMP00111.1"/>
    </source>
</evidence>
<proteinExistence type="predicted"/>
<gene>
    <name evidence="1" type="ORF">SAMN06265173_1713</name>
</gene>